<evidence type="ECO:0000256" key="1">
    <source>
        <dbReference type="ARBA" id="ARBA00023015"/>
    </source>
</evidence>
<dbReference type="PANTHER" id="PTHR47894">
    <property type="entry name" value="HTH-TYPE TRANSCRIPTIONAL REGULATOR GADX"/>
    <property type="match status" value="1"/>
</dbReference>
<dbReference type="PROSITE" id="PS01124">
    <property type="entry name" value="HTH_ARAC_FAMILY_2"/>
    <property type="match status" value="1"/>
</dbReference>
<dbReference type="Pfam" id="PF12625">
    <property type="entry name" value="Arabinose_bd"/>
    <property type="match status" value="1"/>
</dbReference>
<accession>A0ABW6ZJ07</accession>
<dbReference type="InterPro" id="IPR009057">
    <property type="entry name" value="Homeodomain-like_sf"/>
</dbReference>
<feature type="domain" description="HTH araC/xylS-type" evidence="4">
    <location>
        <begin position="234"/>
        <end position="333"/>
    </location>
</feature>
<dbReference type="Pfam" id="PF12833">
    <property type="entry name" value="HTH_18"/>
    <property type="match status" value="1"/>
</dbReference>
<dbReference type="InterPro" id="IPR032687">
    <property type="entry name" value="AraC-type_N"/>
</dbReference>
<proteinExistence type="predicted"/>
<dbReference type="PROSITE" id="PS00041">
    <property type="entry name" value="HTH_ARAC_FAMILY_1"/>
    <property type="match status" value="1"/>
</dbReference>
<keyword evidence="1" id="KW-0805">Transcription regulation</keyword>
<dbReference type="SMART" id="SM00342">
    <property type="entry name" value="HTH_ARAC"/>
    <property type="match status" value="1"/>
</dbReference>
<evidence type="ECO:0000313" key="6">
    <source>
        <dbReference type="Proteomes" id="UP001604043"/>
    </source>
</evidence>
<dbReference type="InterPro" id="IPR018060">
    <property type="entry name" value="HTH_AraC"/>
</dbReference>
<reference evidence="5 6" key="1">
    <citation type="submission" date="2024-02" db="EMBL/GenBank/DDBJ databases">
        <title>Expansion and revision of Xanthobacter and proposal of Roseixanthobacter gen. nov.</title>
        <authorList>
            <person name="Soltysiak M.P.M."/>
            <person name="Jalihal A."/>
            <person name="Ory A."/>
            <person name="Chrisophersen C."/>
            <person name="Lee A.D."/>
            <person name="Boulton J."/>
            <person name="Springer M."/>
        </authorList>
    </citation>
    <scope>NUCLEOTIDE SEQUENCE [LARGE SCALE GENOMIC DNA]</scope>
    <source>
        <strain evidence="5 6">CB5</strain>
    </source>
</reference>
<dbReference type="PANTHER" id="PTHR47894:SF4">
    <property type="entry name" value="HTH-TYPE TRANSCRIPTIONAL REGULATOR GADX"/>
    <property type="match status" value="1"/>
</dbReference>
<evidence type="ECO:0000256" key="3">
    <source>
        <dbReference type="ARBA" id="ARBA00023163"/>
    </source>
</evidence>
<sequence>MTTTLPLVRAAAIAPLMVWLRDSGYSLDQMLLDAGLPAGLIEDRDRPIPLMAGIRLLMEVVGREGHDVPCRMVAHAGIEELGFLGQIVMTSRTPREAFIKVARAYLHHGSHELFTLTPDPGGGAVRHAFRVPVDAEHLSFVHQYVAALIRTVALRTGHEGPLIERMELTPHPRHGVEGMSAQFGCEVVPAANRTVTMVFSDALLDRPYVNGRQVADVAVPAGSAVIRGDGTLAGSITTILPALMEAGTEPSLACIAELAFMSRRTLQRRLAAEGASLSELIDKVRAEQAIARLTATGSAIRTVAAEVGYGSNASFSRAIRRWTSTSPSRLRRSALGERTDTGNEAE</sequence>
<dbReference type="RefSeq" id="WP_394009750.1">
    <property type="nucleotide sequence ID" value="NZ_JBAFUR010000004.1"/>
</dbReference>
<dbReference type="SUPFAM" id="SSF46689">
    <property type="entry name" value="Homeodomain-like"/>
    <property type="match status" value="1"/>
</dbReference>
<gene>
    <name evidence="5" type="ORF">V5F30_16490</name>
</gene>
<keyword evidence="6" id="KW-1185">Reference proteome</keyword>
<dbReference type="Gene3D" id="1.10.10.60">
    <property type="entry name" value="Homeodomain-like"/>
    <property type="match status" value="1"/>
</dbReference>
<evidence type="ECO:0000313" key="5">
    <source>
        <dbReference type="EMBL" id="MFG1253812.1"/>
    </source>
</evidence>
<keyword evidence="3" id="KW-0804">Transcription</keyword>
<dbReference type="EMBL" id="JBAFUR010000004">
    <property type="protein sequence ID" value="MFG1253812.1"/>
    <property type="molecule type" value="Genomic_DNA"/>
</dbReference>
<protein>
    <submittedName>
        <fullName evidence="5">Helix-turn-helix domain-containing protein</fullName>
    </submittedName>
</protein>
<comment type="caution">
    <text evidence="5">The sequence shown here is derived from an EMBL/GenBank/DDBJ whole genome shotgun (WGS) entry which is preliminary data.</text>
</comment>
<keyword evidence="2" id="KW-0238">DNA-binding</keyword>
<evidence type="ECO:0000259" key="4">
    <source>
        <dbReference type="PROSITE" id="PS01124"/>
    </source>
</evidence>
<dbReference type="Proteomes" id="UP001604043">
    <property type="component" value="Unassembled WGS sequence"/>
</dbReference>
<organism evidence="5 6">
    <name type="scientific">Xanthobacter aminoxidans</name>
    <dbReference type="NCBI Taxonomy" id="186280"/>
    <lineage>
        <taxon>Bacteria</taxon>
        <taxon>Pseudomonadati</taxon>
        <taxon>Pseudomonadota</taxon>
        <taxon>Alphaproteobacteria</taxon>
        <taxon>Hyphomicrobiales</taxon>
        <taxon>Xanthobacteraceae</taxon>
        <taxon>Xanthobacter</taxon>
    </lineage>
</organism>
<dbReference type="InterPro" id="IPR018062">
    <property type="entry name" value="HTH_AraC-typ_CS"/>
</dbReference>
<name>A0ABW6ZJ07_9HYPH</name>
<evidence type="ECO:0000256" key="2">
    <source>
        <dbReference type="ARBA" id="ARBA00023125"/>
    </source>
</evidence>